<evidence type="ECO:0000256" key="5">
    <source>
        <dbReference type="SAM" id="Phobius"/>
    </source>
</evidence>
<organism evidence="7 8">
    <name type="scientific">Clostridium saccharobutylicum DSM 13864</name>
    <dbReference type="NCBI Taxonomy" id="1345695"/>
    <lineage>
        <taxon>Bacteria</taxon>
        <taxon>Bacillati</taxon>
        <taxon>Bacillota</taxon>
        <taxon>Clostridia</taxon>
        <taxon>Eubacteriales</taxon>
        <taxon>Clostridiaceae</taxon>
        <taxon>Clostridium</taxon>
    </lineage>
</organism>
<protein>
    <submittedName>
        <fullName evidence="7">O-antigen polymerase</fullName>
    </submittedName>
</protein>
<proteinExistence type="predicted"/>
<feature type="transmembrane region" description="Helical" evidence="5">
    <location>
        <begin position="16"/>
        <end position="33"/>
    </location>
</feature>
<evidence type="ECO:0000256" key="4">
    <source>
        <dbReference type="ARBA" id="ARBA00023136"/>
    </source>
</evidence>
<feature type="transmembrane region" description="Helical" evidence="5">
    <location>
        <begin position="171"/>
        <end position="188"/>
    </location>
</feature>
<dbReference type="AlphaFoldDB" id="U5MNY6"/>
<dbReference type="HOGENOM" id="CLU_056330_0_0_9"/>
<dbReference type="EMBL" id="CP006721">
    <property type="protein sequence ID" value="AGX42238.1"/>
    <property type="molecule type" value="Genomic_DNA"/>
</dbReference>
<feature type="transmembrane region" description="Helical" evidence="5">
    <location>
        <begin position="361"/>
        <end position="379"/>
    </location>
</feature>
<dbReference type="Proteomes" id="UP000017118">
    <property type="component" value="Chromosome"/>
</dbReference>
<feature type="transmembrane region" description="Helical" evidence="5">
    <location>
        <begin position="242"/>
        <end position="262"/>
    </location>
</feature>
<keyword evidence="2 5" id="KW-0812">Transmembrane</keyword>
<keyword evidence="3 5" id="KW-1133">Transmembrane helix</keyword>
<feature type="transmembrane region" description="Helical" evidence="5">
    <location>
        <begin position="70"/>
        <end position="89"/>
    </location>
</feature>
<dbReference type="InterPro" id="IPR007016">
    <property type="entry name" value="O-antigen_ligase-rel_domated"/>
</dbReference>
<dbReference type="RefSeq" id="WP_022744520.1">
    <property type="nucleotide sequence ID" value="NC_022571.1"/>
</dbReference>
<dbReference type="PANTHER" id="PTHR37422">
    <property type="entry name" value="TEICHURONIC ACID BIOSYNTHESIS PROTEIN TUAE"/>
    <property type="match status" value="1"/>
</dbReference>
<evidence type="ECO:0000313" key="7">
    <source>
        <dbReference type="EMBL" id="AGX42238.1"/>
    </source>
</evidence>
<evidence type="ECO:0000256" key="1">
    <source>
        <dbReference type="ARBA" id="ARBA00004141"/>
    </source>
</evidence>
<dbReference type="OrthoDB" id="1951079at2"/>
<sequence>MKEIIENIYKFIDNKFYFKLLYLFVSLIFVTILKDVPGLINLKDLALAWGIILILLMIIQDYKKRKIYKFDIPLALFMGITLIFTIFVYKNSDDIKMWIFNLILFMGIFTIDVFRNKKALIKEMNIITHFYVIFMFFASIASLVLRFSGEAIQIGQIAFGGTKGIFENENALSIASSIAIVMCIYLYNVSNSHKIKIFWMLNIILQVVTMIGSHGRSAYLLVVAVLYTFIFVYNKNKYLRRILTTVPFILAILIGLACYNNSNERVRDFTSGRTSLWTSASIVIKEHPLTGVGKGQFLESVRNARETDDLPGLEAGGLHDIYIQTATLNGGVSLLLLLSFFGMILTFIMKRLDNLIRKEKLQMSTLTAMVIGILAVNLFESTLIYVVSFISMIFWIYLGYLISILDNKNIE</sequence>
<dbReference type="PATRIC" id="fig|1345695.10.peg.3479"/>
<reference evidence="7 8" key="1">
    <citation type="journal article" date="2013" name="Genome Announc.">
        <title>Complete Genome Sequence of the Solvent Producer Clostridium saccharobutylicum NCP262 (DSM 13864).</title>
        <authorList>
            <person name="Poehlein A."/>
            <person name="Hartwich K."/>
            <person name="Krabben P."/>
            <person name="Ehrenreich A."/>
            <person name="Liebl W."/>
            <person name="Durre P."/>
            <person name="Gottschalk G."/>
            <person name="Daniel R."/>
        </authorList>
    </citation>
    <scope>NUCLEOTIDE SEQUENCE [LARGE SCALE GENOMIC DNA]</scope>
    <source>
        <strain evidence="7">DSM 13864</strain>
    </source>
</reference>
<keyword evidence="4 5" id="KW-0472">Membrane</keyword>
<dbReference type="GeneID" id="55473750"/>
<feature type="domain" description="O-antigen ligase-related" evidence="6">
    <location>
        <begin position="203"/>
        <end position="337"/>
    </location>
</feature>
<name>U5MNY6_CLOSA</name>
<keyword evidence="8" id="KW-1185">Reference proteome</keyword>
<feature type="transmembrane region" description="Helical" evidence="5">
    <location>
        <begin position="385"/>
        <end position="405"/>
    </location>
</feature>
<evidence type="ECO:0000259" key="6">
    <source>
        <dbReference type="Pfam" id="PF04932"/>
    </source>
</evidence>
<feature type="transmembrane region" description="Helical" evidence="5">
    <location>
        <begin position="328"/>
        <end position="349"/>
    </location>
</feature>
<feature type="transmembrane region" description="Helical" evidence="5">
    <location>
        <begin position="195"/>
        <end position="212"/>
    </location>
</feature>
<dbReference type="KEGG" id="csb:CLSA_c12350"/>
<evidence type="ECO:0000313" key="8">
    <source>
        <dbReference type="Proteomes" id="UP000017118"/>
    </source>
</evidence>
<gene>
    <name evidence="7" type="ORF">CLSA_c12350</name>
</gene>
<dbReference type="InterPro" id="IPR051533">
    <property type="entry name" value="WaaL-like"/>
</dbReference>
<accession>U5MNY6</accession>
<feature type="transmembrane region" description="Helical" evidence="5">
    <location>
        <begin position="218"/>
        <end position="235"/>
    </location>
</feature>
<dbReference type="Pfam" id="PF04932">
    <property type="entry name" value="Wzy_C"/>
    <property type="match status" value="1"/>
</dbReference>
<comment type="subcellular location">
    <subcellularLocation>
        <location evidence="1">Membrane</location>
        <topology evidence="1">Multi-pass membrane protein</topology>
    </subcellularLocation>
</comment>
<dbReference type="GO" id="GO:0016020">
    <property type="term" value="C:membrane"/>
    <property type="evidence" value="ECO:0007669"/>
    <property type="project" value="UniProtKB-SubCell"/>
</dbReference>
<feature type="transmembrane region" description="Helical" evidence="5">
    <location>
        <begin position="39"/>
        <end position="58"/>
    </location>
</feature>
<feature type="transmembrane region" description="Helical" evidence="5">
    <location>
        <begin position="126"/>
        <end position="145"/>
    </location>
</feature>
<dbReference type="PANTHER" id="PTHR37422:SF13">
    <property type="entry name" value="LIPOPOLYSACCHARIDE BIOSYNTHESIS PROTEIN PA4999-RELATED"/>
    <property type="match status" value="1"/>
</dbReference>
<feature type="transmembrane region" description="Helical" evidence="5">
    <location>
        <begin position="95"/>
        <end position="114"/>
    </location>
</feature>
<dbReference type="eggNOG" id="COG3307">
    <property type="taxonomic scope" value="Bacteria"/>
</dbReference>
<evidence type="ECO:0000256" key="3">
    <source>
        <dbReference type="ARBA" id="ARBA00022989"/>
    </source>
</evidence>
<evidence type="ECO:0000256" key="2">
    <source>
        <dbReference type="ARBA" id="ARBA00022692"/>
    </source>
</evidence>